<gene>
    <name evidence="1" type="ORF">M0R45_006570</name>
</gene>
<keyword evidence="2" id="KW-1185">Reference proteome</keyword>
<sequence>MNHCLNHISTASSVPPRPPAIALYTRSTFAALTAVPTVMFPEPSSAVSFFKSSPCSPLLNQPWHPCKSPSALPIHHHKSILTASTISEHQFCHQSPTCITIPHIPTSPCHQFNFHHNPIKTRTIHHQILLTCKSHKPSNQFTNLKLLPPPPNRSACASIHHSRRRCLHHADAVPALP</sequence>
<comment type="caution">
    <text evidence="1">The sequence shown here is derived from an EMBL/GenBank/DDBJ whole genome shotgun (WGS) entry which is preliminary data.</text>
</comment>
<accession>A0AAW1YQX2</accession>
<organism evidence="1 2">
    <name type="scientific">Rubus argutus</name>
    <name type="common">Southern blackberry</name>
    <dbReference type="NCBI Taxonomy" id="59490"/>
    <lineage>
        <taxon>Eukaryota</taxon>
        <taxon>Viridiplantae</taxon>
        <taxon>Streptophyta</taxon>
        <taxon>Embryophyta</taxon>
        <taxon>Tracheophyta</taxon>
        <taxon>Spermatophyta</taxon>
        <taxon>Magnoliopsida</taxon>
        <taxon>eudicotyledons</taxon>
        <taxon>Gunneridae</taxon>
        <taxon>Pentapetalae</taxon>
        <taxon>rosids</taxon>
        <taxon>fabids</taxon>
        <taxon>Rosales</taxon>
        <taxon>Rosaceae</taxon>
        <taxon>Rosoideae</taxon>
        <taxon>Rosoideae incertae sedis</taxon>
        <taxon>Rubus</taxon>
    </lineage>
</organism>
<reference evidence="1 2" key="1">
    <citation type="journal article" date="2023" name="G3 (Bethesda)">
        <title>A chromosome-length genome assembly and annotation of blackberry (Rubus argutus, cv. 'Hillquist').</title>
        <authorList>
            <person name="Bruna T."/>
            <person name="Aryal R."/>
            <person name="Dudchenko O."/>
            <person name="Sargent D.J."/>
            <person name="Mead D."/>
            <person name="Buti M."/>
            <person name="Cavallini A."/>
            <person name="Hytonen T."/>
            <person name="Andres J."/>
            <person name="Pham M."/>
            <person name="Weisz D."/>
            <person name="Mascagni F."/>
            <person name="Usai G."/>
            <person name="Natali L."/>
            <person name="Bassil N."/>
            <person name="Fernandez G.E."/>
            <person name="Lomsadze A."/>
            <person name="Armour M."/>
            <person name="Olukolu B."/>
            <person name="Poorten T."/>
            <person name="Britton C."/>
            <person name="Davik J."/>
            <person name="Ashrafi H."/>
            <person name="Aiden E.L."/>
            <person name="Borodovsky M."/>
            <person name="Worthington M."/>
        </authorList>
    </citation>
    <scope>NUCLEOTIDE SEQUENCE [LARGE SCALE GENOMIC DNA]</scope>
    <source>
        <strain evidence="1">PI 553951</strain>
    </source>
</reference>
<proteinExistence type="predicted"/>
<name>A0AAW1YQX2_RUBAR</name>
<dbReference type="Proteomes" id="UP001457282">
    <property type="component" value="Unassembled WGS sequence"/>
</dbReference>
<dbReference type="AlphaFoldDB" id="A0AAW1YQX2"/>
<dbReference type="EMBL" id="JBEDUW010000001">
    <property type="protein sequence ID" value="KAK9951110.1"/>
    <property type="molecule type" value="Genomic_DNA"/>
</dbReference>
<evidence type="ECO:0000313" key="2">
    <source>
        <dbReference type="Proteomes" id="UP001457282"/>
    </source>
</evidence>
<evidence type="ECO:0000313" key="1">
    <source>
        <dbReference type="EMBL" id="KAK9951110.1"/>
    </source>
</evidence>
<protein>
    <submittedName>
        <fullName evidence="1">Uncharacterized protein</fullName>
    </submittedName>
</protein>